<dbReference type="RefSeq" id="WP_305159647.1">
    <property type="nucleotide sequence ID" value="NZ_JAUUTP010000005.1"/>
</dbReference>
<reference evidence="1" key="1">
    <citation type="submission" date="2023-07" db="EMBL/GenBank/DDBJ databases">
        <title>Murine gut Bacillus species.</title>
        <authorList>
            <person name="Gutman E."/>
            <person name="Hashuel R."/>
            <person name="Litvak Y."/>
        </authorList>
    </citation>
    <scope>NUCLEOTIDE SEQUENCE</scope>
    <source>
        <strain evidence="1">RU283</strain>
    </source>
</reference>
<evidence type="ECO:0000313" key="1">
    <source>
        <dbReference type="EMBL" id="MDP1418250.1"/>
    </source>
</evidence>
<evidence type="ECO:0000313" key="2">
    <source>
        <dbReference type="Proteomes" id="UP001178277"/>
    </source>
</evidence>
<accession>A0AA90NX23</accession>
<dbReference type="Proteomes" id="UP001178277">
    <property type="component" value="Unassembled WGS sequence"/>
</dbReference>
<gene>
    <name evidence="1" type="ORF">Q8G35_07485</name>
</gene>
<dbReference type="AlphaFoldDB" id="A0AA90NX23"/>
<proteinExistence type="predicted"/>
<comment type="caution">
    <text evidence="1">The sequence shown here is derived from an EMBL/GenBank/DDBJ whole genome shotgun (WGS) entry which is preliminary data.</text>
</comment>
<organism evidence="1 2">
    <name type="scientific">Peribacillus simplex</name>
    <dbReference type="NCBI Taxonomy" id="1478"/>
    <lineage>
        <taxon>Bacteria</taxon>
        <taxon>Bacillati</taxon>
        <taxon>Bacillota</taxon>
        <taxon>Bacilli</taxon>
        <taxon>Bacillales</taxon>
        <taxon>Bacillaceae</taxon>
        <taxon>Peribacillus</taxon>
    </lineage>
</organism>
<sequence length="52" mass="6119">MWIITLYKNRGIVMYEFETEQAAREVFCNIQGNKILSEVIYFNDPGLAYRIG</sequence>
<name>A0AA90NX23_9BACI</name>
<dbReference type="EMBL" id="JAUUTP010000005">
    <property type="protein sequence ID" value="MDP1418250.1"/>
    <property type="molecule type" value="Genomic_DNA"/>
</dbReference>
<protein>
    <submittedName>
        <fullName evidence="1">Uncharacterized protein</fullName>
    </submittedName>
</protein>